<dbReference type="RefSeq" id="WP_003497142.1">
    <property type="nucleotide sequence ID" value="NZ_JADNHH010000018.1"/>
</dbReference>
<protein>
    <submittedName>
        <fullName evidence="1">Uncharacterized protein</fullName>
    </submittedName>
</protein>
<dbReference type="AlphaFoldDB" id="A0AAW6AY34"/>
<name>A0AAW6AY34_CLOSY</name>
<reference evidence="1" key="1">
    <citation type="submission" date="2023-01" db="EMBL/GenBank/DDBJ databases">
        <title>Human gut microbiome strain richness.</title>
        <authorList>
            <person name="Chen-Liaw A."/>
        </authorList>
    </citation>
    <scope>NUCLEOTIDE SEQUENCE</scope>
    <source>
        <strain evidence="1">B1_m1001713B170214d0_201011</strain>
    </source>
</reference>
<proteinExistence type="predicted"/>
<comment type="caution">
    <text evidence="1">The sequence shown here is derived from an EMBL/GenBank/DDBJ whole genome shotgun (WGS) entry which is preliminary data.</text>
</comment>
<organism evidence="1 2">
    <name type="scientific">Clostridium symbiosum</name>
    <name type="common">Bacteroides symbiosus</name>
    <dbReference type="NCBI Taxonomy" id="1512"/>
    <lineage>
        <taxon>Bacteria</taxon>
        <taxon>Bacillati</taxon>
        <taxon>Bacillota</taxon>
        <taxon>Clostridia</taxon>
        <taxon>Lachnospirales</taxon>
        <taxon>Lachnospiraceae</taxon>
        <taxon>Otoolea</taxon>
    </lineage>
</organism>
<evidence type="ECO:0000313" key="2">
    <source>
        <dbReference type="Proteomes" id="UP001300871"/>
    </source>
</evidence>
<dbReference type="Proteomes" id="UP001300871">
    <property type="component" value="Unassembled WGS sequence"/>
</dbReference>
<gene>
    <name evidence="1" type="ORF">PM006_15870</name>
</gene>
<sequence>MKETCGYCDLNETGTYAGSGFLWGRDLTGEYDGEFNIVKSKHNGKHYLKYADDESENTSEIILFCPMCGRKLDEEN</sequence>
<accession>A0AAW6AY34</accession>
<dbReference type="EMBL" id="JAQLGM010000045">
    <property type="protein sequence ID" value="MDB2001682.1"/>
    <property type="molecule type" value="Genomic_DNA"/>
</dbReference>
<evidence type="ECO:0000313" key="1">
    <source>
        <dbReference type="EMBL" id="MDB2001682.1"/>
    </source>
</evidence>